<dbReference type="InterPro" id="IPR006183">
    <property type="entry name" value="Pgluconate_DH"/>
</dbReference>
<dbReference type="InterPro" id="IPR006114">
    <property type="entry name" value="6PGDH_C"/>
</dbReference>
<dbReference type="GO" id="GO:0019521">
    <property type="term" value="P:D-gluconate metabolic process"/>
    <property type="evidence" value="ECO:0007669"/>
    <property type="project" value="UniProtKB-KW"/>
</dbReference>
<organism evidence="5 6">
    <name type="scientific">Candidatus Acidulodesulfobacterium ferriphilum</name>
    <dbReference type="NCBI Taxonomy" id="2597223"/>
    <lineage>
        <taxon>Bacteria</taxon>
        <taxon>Deltaproteobacteria</taxon>
        <taxon>Candidatus Acidulodesulfobacterales</taxon>
        <taxon>Candidatus Acidulodesulfobacterium</taxon>
    </lineage>
</organism>
<dbReference type="SUPFAM" id="SSF48179">
    <property type="entry name" value="6-phosphogluconate dehydrogenase C-terminal domain-like"/>
    <property type="match status" value="1"/>
</dbReference>
<comment type="similarity">
    <text evidence="1">Belongs to the 6-phosphogluconate dehydrogenase family.</text>
</comment>
<dbReference type="PRINTS" id="PR00076">
    <property type="entry name" value="6PGDHDRGNASE"/>
</dbReference>
<evidence type="ECO:0000313" key="5">
    <source>
        <dbReference type="EMBL" id="RZD15198.1"/>
    </source>
</evidence>
<dbReference type="Pfam" id="PF03446">
    <property type="entry name" value="NAD_binding_2"/>
    <property type="match status" value="1"/>
</dbReference>
<dbReference type="Proteomes" id="UP000320813">
    <property type="component" value="Unassembled WGS sequence"/>
</dbReference>
<comment type="caution">
    <text evidence="5">The sequence shown here is derived from an EMBL/GenBank/DDBJ whole genome shotgun (WGS) entry which is preliminary data.</text>
</comment>
<dbReference type="GO" id="GO:0006098">
    <property type="term" value="P:pentose-phosphate shunt"/>
    <property type="evidence" value="ECO:0007669"/>
    <property type="project" value="UniProtKB-UniPathway"/>
</dbReference>
<dbReference type="InterPro" id="IPR006115">
    <property type="entry name" value="6PGDH_NADP-bd"/>
</dbReference>
<dbReference type="UniPathway" id="UPA00115"/>
<protein>
    <submittedName>
        <fullName evidence="5">Decarboxylating 6-phosphogluconate dehydrogenase</fullName>
    </submittedName>
</protein>
<reference evidence="5 6" key="1">
    <citation type="submission" date="2019-01" db="EMBL/GenBank/DDBJ databases">
        <title>Insights into ecological role of a new deltaproteobacterial order Candidatus Sinidesulfobacterales (Sva0485) by metagenomics and metatranscriptomics.</title>
        <authorList>
            <person name="Tan S."/>
            <person name="Liu J."/>
            <person name="Fang Y."/>
            <person name="Hedlund B.P."/>
            <person name="Lian Z.H."/>
            <person name="Huang L.Y."/>
            <person name="Li J.T."/>
            <person name="Huang L.N."/>
            <person name="Li W.J."/>
            <person name="Jiang H.C."/>
            <person name="Dong H.L."/>
            <person name="Shu W.S."/>
        </authorList>
    </citation>
    <scope>NUCLEOTIDE SEQUENCE [LARGE SCALE GENOMIC DNA]</scope>
    <source>
        <strain evidence="5">AP3</strain>
    </source>
</reference>
<evidence type="ECO:0000256" key="1">
    <source>
        <dbReference type="ARBA" id="ARBA00008419"/>
    </source>
</evidence>
<name>A0A519BD88_9DELT</name>
<dbReference type="PROSITE" id="PS00895">
    <property type="entry name" value="3_HYDROXYISOBUT_DH"/>
    <property type="match status" value="1"/>
</dbReference>
<keyword evidence="2" id="KW-0560">Oxidoreductase</keyword>
<keyword evidence="3" id="KW-0311">Gluconate utilization</keyword>
<dbReference type="GO" id="GO:0016054">
    <property type="term" value="P:organic acid catabolic process"/>
    <property type="evidence" value="ECO:0007669"/>
    <property type="project" value="UniProtKB-ARBA"/>
</dbReference>
<evidence type="ECO:0000313" key="6">
    <source>
        <dbReference type="Proteomes" id="UP000320813"/>
    </source>
</evidence>
<dbReference type="SUPFAM" id="SSF51735">
    <property type="entry name" value="NAD(P)-binding Rossmann-fold domains"/>
    <property type="match status" value="1"/>
</dbReference>
<dbReference type="InterPro" id="IPR004849">
    <property type="entry name" value="6DGDH_YqeC"/>
</dbReference>
<evidence type="ECO:0000259" key="4">
    <source>
        <dbReference type="SMART" id="SM01350"/>
    </source>
</evidence>
<dbReference type="SMART" id="SM01350">
    <property type="entry name" value="6PGD"/>
    <property type="match status" value="1"/>
</dbReference>
<dbReference type="PANTHER" id="PTHR11811">
    <property type="entry name" value="6-PHOSPHOGLUCONATE DEHYDROGENASE"/>
    <property type="match status" value="1"/>
</dbReference>
<dbReference type="Pfam" id="PF00393">
    <property type="entry name" value="6PGD"/>
    <property type="match status" value="1"/>
</dbReference>
<sequence length="297" mass="33040">MEIGMIGLGKMGMNMVLRLLEGGHRVVVFNRTVSKEEMVINKGAIGSNTVKEFAGKLTAPRVVWLMVPSGQPTDDMLNEVLQYTQKGDIIIDGGNSYYKDSIRRAKLCGEKGIKFMDCGTSGGIWGLKNGYCSMIGGEDETFKYCEPIFKTLAPENGYLHVGPHGSGHFVKMVHNAIEYGMMEAYAEGFEIMKSSDFDINLEKVSDLWNHASVVRSWLLELAHNALKEDPELNNLKPIVDDSGEGRWTLKEAIDKAVPAPVLADSVFMRFRSRQENSFAARMLAALRHQFGGHPIYK</sequence>
<evidence type="ECO:0000256" key="2">
    <source>
        <dbReference type="ARBA" id="ARBA00023002"/>
    </source>
</evidence>
<dbReference type="InterPro" id="IPR008927">
    <property type="entry name" value="6-PGluconate_DH-like_C_sf"/>
</dbReference>
<dbReference type="InterPro" id="IPR002204">
    <property type="entry name" value="3-OH-isobutyrate_DH-rel_CS"/>
</dbReference>
<dbReference type="InterPro" id="IPR013328">
    <property type="entry name" value="6PGD_dom2"/>
</dbReference>
<dbReference type="GO" id="GO:0004616">
    <property type="term" value="F:phosphogluconate dehydrogenase (decarboxylating) activity"/>
    <property type="evidence" value="ECO:0007669"/>
    <property type="project" value="InterPro"/>
</dbReference>
<evidence type="ECO:0000256" key="3">
    <source>
        <dbReference type="ARBA" id="ARBA00023064"/>
    </source>
</evidence>
<dbReference type="AlphaFoldDB" id="A0A519BD88"/>
<dbReference type="NCBIfam" id="TIGR00872">
    <property type="entry name" value="gnd_rel"/>
    <property type="match status" value="1"/>
</dbReference>
<dbReference type="Gene3D" id="3.40.50.720">
    <property type="entry name" value="NAD(P)-binding Rossmann-like Domain"/>
    <property type="match status" value="1"/>
</dbReference>
<dbReference type="NCBIfam" id="NF007161">
    <property type="entry name" value="PRK09599.1"/>
    <property type="match status" value="1"/>
</dbReference>
<dbReference type="EMBL" id="SGBD01000001">
    <property type="protein sequence ID" value="RZD15198.1"/>
    <property type="molecule type" value="Genomic_DNA"/>
</dbReference>
<proteinExistence type="inferred from homology"/>
<accession>A0A519BD88</accession>
<dbReference type="InterPro" id="IPR036291">
    <property type="entry name" value="NAD(P)-bd_dom_sf"/>
</dbReference>
<feature type="domain" description="6-phosphogluconate dehydrogenase C-terminal" evidence="4">
    <location>
        <begin position="167"/>
        <end position="294"/>
    </location>
</feature>
<dbReference type="Gene3D" id="1.10.1040.10">
    <property type="entry name" value="N-(1-d-carboxylethyl)-l-norvaline Dehydrogenase, domain 2"/>
    <property type="match status" value="1"/>
</dbReference>
<gene>
    <name evidence="5" type="primary">gnd</name>
    <name evidence="5" type="ORF">EVJ47_02715</name>
</gene>
<dbReference type="GO" id="GO:0050661">
    <property type="term" value="F:NADP binding"/>
    <property type="evidence" value="ECO:0007669"/>
    <property type="project" value="InterPro"/>
</dbReference>